<feature type="transmembrane region" description="Helical" evidence="1">
    <location>
        <begin position="139"/>
        <end position="160"/>
    </location>
</feature>
<dbReference type="EMBL" id="HG938354">
    <property type="protein sequence ID" value="CDN50752.1"/>
    <property type="molecule type" value="Genomic_DNA"/>
</dbReference>
<keyword evidence="1" id="KW-0812">Transmembrane</keyword>
<dbReference type="PATRIC" id="fig|1028800.3.peg.4680"/>
<dbReference type="Proteomes" id="UP000028181">
    <property type="component" value="Plasmid pHAMBI540a"/>
</dbReference>
<evidence type="ECO:0000313" key="3">
    <source>
        <dbReference type="EMBL" id="CDN50752.1"/>
    </source>
</evidence>
<geneLocation type="plasmid" evidence="4">
    <name>II</name>
</geneLocation>
<evidence type="ECO:0000259" key="2">
    <source>
        <dbReference type="Pfam" id="PF06724"/>
    </source>
</evidence>
<feature type="transmembrane region" description="Helical" evidence="1">
    <location>
        <begin position="95"/>
        <end position="119"/>
    </location>
</feature>
<accession>A0A068SWU2</accession>
<keyword evidence="4" id="KW-1185">Reference proteome</keyword>
<feature type="transmembrane region" description="Helical" evidence="1">
    <location>
        <begin position="56"/>
        <end position="74"/>
    </location>
</feature>
<dbReference type="InterPro" id="IPR009597">
    <property type="entry name" value="DUF1206"/>
</dbReference>
<feature type="domain" description="DUF1206" evidence="2">
    <location>
        <begin position="188"/>
        <end position="256"/>
    </location>
</feature>
<reference evidence="4" key="1">
    <citation type="journal article" date="2014" name="BMC Genomics">
        <title>Genome sequencing of two Neorhizobium galegae strains reveals a noeT gene responsible for the unusual acetylation of the nodulation factors.</title>
        <authorList>
            <person name="Osterman J."/>
            <person name="Marsh J."/>
            <person name="Laine P.K."/>
            <person name="Zeng Z."/>
            <person name="Alatalo E."/>
            <person name="Sullivan J.T."/>
            <person name="Young J.P."/>
            <person name="Thomas-Oates J."/>
            <person name="Paulin L."/>
            <person name="Lindstrom K."/>
        </authorList>
    </citation>
    <scope>NUCLEOTIDE SEQUENCE [LARGE SCALE GENOMIC DNA]</scope>
    <source>
        <strain evidence="4">HAMBI 540</strain>
    </source>
</reference>
<organism evidence="3 4">
    <name type="scientific">Neorhizobium galegae bv. orientalis str. HAMBI 540</name>
    <dbReference type="NCBI Taxonomy" id="1028800"/>
    <lineage>
        <taxon>Bacteria</taxon>
        <taxon>Pseudomonadati</taxon>
        <taxon>Pseudomonadota</taxon>
        <taxon>Alphaproteobacteria</taxon>
        <taxon>Hyphomicrobiales</taxon>
        <taxon>Rhizobiaceae</taxon>
        <taxon>Rhizobium/Agrobacterium group</taxon>
        <taxon>Neorhizobium</taxon>
    </lineage>
</organism>
<evidence type="ECO:0000256" key="1">
    <source>
        <dbReference type="SAM" id="Phobius"/>
    </source>
</evidence>
<dbReference type="AlphaFoldDB" id="A0A068SWU2"/>
<protein>
    <recommendedName>
        <fullName evidence="2">DUF1206 domain-containing protein</fullName>
    </recommendedName>
</protein>
<dbReference type="eggNOG" id="ENOG502Z854">
    <property type="taxonomic scope" value="Bacteria"/>
</dbReference>
<feature type="domain" description="DUF1206" evidence="2">
    <location>
        <begin position="14"/>
        <end position="77"/>
    </location>
</feature>
<dbReference type="GeneID" id="24260896"/>
<keyword evidence="1" id="KW-1133">Transmembrane helix</keyword>
<feature type="transmembrane region" description="Helical" evidence="1">
    <location>
        <begin position="181"/>
        <end position="208"/>
    </location>
</feature>
<proteinExistence type="predicted"/>
<sequence>MDMDRKLEWLARSGYAARGIVYILIAGMASLSTLGGGEPDSKSALQIVLAQPFGQIWLGLIGIGLIGFILWRVAQSILNTDRHENNAKGYLVRAGLLVSAATYTGLAFYAVGQALHLGLGSGSSGGRESWTAWLMQQPFGPYLVACVGLAIVGAGCAQAVKGIKGGYLRYFENGFQNRTALNGICTYGLLARGAIFLIIGGFFIYAAFAVDPNQAGGMADALAWVRRLPFGAILYGLAAIGLFAFGLYGLIEARYRIVQPPSMDRPLRAMRSAVN</sequence>
<name>A0A068SWU2_NEOGA</name>
<gene>
    <name evidence="3" type="ORF">RG540_PA00730</name>
</gene>
<dbReference type="Pfam" id="PF06724">
    <property type="entry name" value="DUF1206"/>
    <property type="match status" value="3"/>
</dbReference>
<dbReference type="HOGENOM" id="CLU_073530_0_0_5"/>
<feature type="transmembrane region" description="Helical" evidence="1">
    <location>
        <begin position="20"/>
        <end position="36"/>
    </location>
</feature>
<dbReference type="KEGG" id="ngg:RG540_PA00730"/>
<evidence type="ECO:0000313" key="4">
    <source>
        <dbReference type="Proteomes" id="UP000028181"/>
    </source>
</evidence>
<feature type="transmembrane region" description="Helical" evidence="1">
    <location>
        <begin position="228"/>
        <end position="251"/>
    </location>
</feature>
<dbReference type="RefSeq" id="WP_041363816.1">
    <property type="nucleotide sequence ID" value="NZ_HG938354.1"/>
</dbReference>
<feature type="domain" description="DUF1206" evidence="2">
    <location>
        <begin position="94"/>
        <end position="164"/>
    </location>
</feature>
<dbReference type="OrthoDB" id="5702018at2"/>
<keyword evidence="1" id="KW-0472">Membrane</keyword>
<keyword evidence="3" id="KW-0614">Plasmid</keyword>